<keyword evidence="1 3" id="KW-0853">WD repeat</keyword>
<protein>
    <recommendedName>
        <fullName evidence="6">APAF-1 helical domain-containing protein</fullName>
    </recommendedName>
</protein>
<feature type="domain" description="APAF-1 helical" evidence="6">
    <location>
        <begin position="775"/>
        <end position="852"/>
    </location>
</feature>
<dbReference type="Pfam" id="PF17908">
    <property type="entry name" value="APAF1_C"/>
    <property type="match status" value="1"/>
</dbReference>
<feature type="compositionally biased region" description="Low complexity" evidence="5">
    <location>
        <begin position="285"/>
        <end position="310"/>
    </location>
</feature>
<name>A0A7S1KL74_9EUKA</name>
<dbReference type="Gene3D" id="2.130.10.10">
    <property type="entry name" value="YVTN repeat-like/Quinoprotein amine dehydrogenase"/>
    <property type="match status" value="3"/>
</dbReference>
<feature type="region of interest" description="Disordered" evidence="5">
    <location>
        <begin position="168"/>
        <end position="310"/>
    </location>
</feature>
<evidence type="ECO:0000259" key="6">
    <source>
        <dbReference type="Pfam" id="PF17908"/>
    </source>
</evidence>
<feature type="repeat" description="WD" evidence="3">
    <location>
        <begin position="1296"/>
        <end position="1339"/>
    </location>
</feature>
<sequence length="1649" mass="184766">MPQKSNVHSHHQNHAPSTACLSLNSPADPLLISQSTTPKDLLAKAEQFYSDKQGNQALRLYKRIISLTADCGEKPPLSQHDQGRIYYKMACIYKRALGKVEQSFPKAAEYFNNAAQLGHAKSKYELALMYMNGKGVGEQNIDHGRTLLMEAAQLGDKNAHALLNQVRQKIGSPPVTMTKPSLRNRDTTKGTSSPSTTSASSSGSTTPAPKKTKKKKSPKSPPLRPRNSKTKMTSPQIYRPKSSKASISSHSSASKSQSNSRSSSVSTSRRPKSAFPIHIPSPHHLSASDSNKSSAASTRSPSRKSSTSQLSVELNIVTETLRGEVADLRAQLKKALQKRQHDLLSARRDKSEKMAALEAQLEQAQNANSQLHLRLVEQMQENDQLTNRASELEAEKELNEAEKLVLLQRLSKVQRDYSCLEAKVQQLQQSKYEAENADVRLSNKLGALYRVPSLQPLHVAREGVIKDVRVSLIDHSIVALTGVEQSGKTCLCLELAHDTSTRKVFSDGIVYARAHSNSRKIPSDMVNALSEDFLLFNQEDESSITNLLASYIKAHPESKILYIIDDVSTIEQLNGIVEAASLHSNSKFLIVSSEQTLDGARESISTYHIPSKLDLSTVESLIIKYTGQIALPIETIQSVATTGFHQFLSIELLLSFLSRSPPEEWQDSMIENFAFVTTQEEFLHAIMQRLFSLDDMQNHRILFVSFGAFLNTTLEISTVLIEELSPFTSEQTHSYLHDLETMHVLKTSACGKMVILSTHVVRHFFEQFGEEYFPTLHLNLINTFRKSLQTNQWSSFSHPSKEYSDYFFTFLSYHLRSALLNDELCSTLMLEPRWYSRKLSYFFDAEHLIEDLDIASEECPIFQLVRGALLLMSDFVATHPTAVYSLLLGKLSHIRHEVIQNLLKSVKEEAVHSHLLFCEDSHSSPLFPFYGMLHSVFREHKSTPLCVSSVSIDDTFVISGDHTSTFLWSIDTGHLLNTFPSGSVALTTAVMNRIRVAVLAGMDHTLRVYPLEKVSAPLKTLKFSAKYVLECNDVHDLLVLVDTDNCVFLWDMFNPPNKIYHSQEANIGGVRCYNNVVFILLEEQPMTVMYTLSTQNLDFVSLKEYDATCLGISHDGNSVLFVDNDSNCVMQRKVYFPETEFLAQLHLASQPTAEVWATENVMVFPQDDQLIFADAQTGKVVKRFTAHNDMIKSTMLSKSGRFLFTISSTDFSIRIWDLHRFAEFDELLHHDHWSATNAESSHSERDANGIFHDAFDSENSPQTFAHGGKLDSSVFVAQHSMIAEYSLSSNRIVKTFSGHKDNITAIAASSTFLVSGTSCESEDDSIRVWNRESGELIHRLVNPQLNHLVNKSVSRILLDEQSSRRVYASSHTGVISCWSVDSGEMLHQFAKQAHKCLGLCMRHSNRELLSWGFVSDAGSQIVFWNTQNGEEVASIDVNSNENEIHVRIVDVIVDSREDSTDNRAFALVEKDTTKDGSVARSVTTMLIDTEKHSIVKELVPLAINVDLHVQKVCLSAQRNHLFILATNHTSNGVLLAVNIESGEIAAKKPSVKSMCLLEQSLFTYDCHPENTLKVYQVKETEKLLDLNLQSSFKTDRHIREIHAVNGVVDNEKLQNGEQHVTESDSSIKEELVILLGEERVSLVKRRVSD</sequence>
<dbReference type="InterPro" id="IPR015943">
    <property type="entry name" value="WD40/YVTN_repeat-like_dom_sf"/>
</dbReference>
<keyword evidence="2" id="KW-0677">Repeat</keyword>
<dbReference type="SUPFAM" id="SSF50978">
    <property type="entry name" value="WD40 repeat-like"/>
    <property type="match status" value="1"/>
</dbReference>
<dbReference type="SMART" id="SM00320">
    <property type="entry name" value="WD40"/>
    <property type="match status" value="6"/>
</dbReference>
<dbReference type="Gene3D" id="3.40.50.300">
    <property type="entry name" value="P-loop containing nucleotide triphosphate hydrolases"/>
    <property type="match status" value="1"/>
</dbReference>
<dbReference type="SUPFAM" id="SSF52540">
    <property type="entry name" value="P-loop containing nucleoside triphosphate hydrolases"/>
    <property type="match status" value="1"/>
</dbReference>
<dbReference type="Gene3D" id="1.25.40.370">
    <property type="match status" value="1"/>
</dbReference>
<reference evidence="7" key="1">
    <citation type="submission" date="2021-01" db="EMBL/GenBank/DDBJ databases">
        <authorList>
            <person name="Corre E."/>
            <person name="Pelletier E."/>
            <person name="Niang G."/>
            <person name="Scheremetjew M."/>
            <person name="Finn R."/>
            <person name="Kale V."/>
            <person name="Holt S."/>
            <person name="Cochrane G."/>
            <person name="Meng A."/>
            <person name="Brown T."/>
            <person name="Cohen L."/>
        </authorList>
    </citation>
    <scope>NUCLEOTIDE SEQUENCE</scope>
    <source>
        <strain evidence="7">WS</strain>
    </source>
</reference>
<evidence type="ECO:0000256" key="2">
    <source>
        <dbReference type="ARBA" id="ARBA00022737"/>
    </source>
</evidence>
<dbReference type="SMART" id="SM00671">
    <property type="entry name" value="SEL1"/>
    <property type="match status" value="2"/>
</dbReference>
<organism evidence="7">
    <name type="scientific">Percolomonas cosmopolitus</name>
    <dbReference type="NCBI Taxonomy" id="63605"/>
    <lineage>
        <taxon>Eukaryota</taxon>
        <taxon>Discoba</taxon>
        <taxon>Heterolobosea</taxon>
        <taxon>Tetramitia</taxon>
        <taxon>Eutetramitia</taxon>
        <taxon>Percolomonadidae</taxon>
        <taxon>Percolomonas</taxon>
    </lineage>
</organism>
<evidence type="ECO:0000256" key="5">
    <source>
        <dbReference type="SAM" id="MobiDB-lite"/>
    </source>
</evidence>
<feature type="compositionally biased region" description="Low complexity" evidence="5">
    <location>
        <begin position="189"/>
        <end position="209"/>
    </location>
</feature>
<dbReference type="SUPFAM" id="SSF50998">
    <property type="entry name" value="Quinoprotein alcohol dehydrogenase-like"/>
    <property type="match status" value="1"/>
</dbReference>
<evidence type="ECO:0000256" key="3">
    <source>
        <dbReference type="PROSITE-ProRule" id="PRU00221"/>
    </source>
</evidence>
<dbReference type="EMBL" id="HBGD01000603">
    <property type="protein sequence ID" value="CAD9077232.1"/>
    <property type="molecule type" value="Transcribed_RNA"/>
</dbReference>
<dbReference type="SUPFAM" id="SSF81901">
    <property type="entry name" value="HCP-like"/>
    <property type="match status" value="1"/>
</dbReference>
<feature type="repeat" description="WD" evidence="3">
    <location>
        <begin position="1184"/>
        <end position="1218"/>
    </location>
</feature>
<proteinExistence type="predicted"/>
<dbReference type="InterPro" id="IPR006597">
    <property type="entry name" value="Sel1-like"/>
</dbReference>
<dbReference type="PROSITE" id="PS50082">
    <property type="entry name" value="WD_REPEATS_2"/>
    <property type="match status" value="2"/>
</dbReference>
<dbReference type="Gene3D" id="1.25.40.10">
    <property type="entry name" value="Tetratricopeptide repeat domain"/>
    <property type="match status" value="1"/>
</dbReference>
<evidence type="ECO:0000256" key="1">
    <source>
        <dbReference type="ARBA" id="ARBA00022574"/>
    </source>
</evidence>
<feature type="coiled-coil region" evidence="4">
    <location>
        <begin position="318"/>
        <end position="437"/>
    </location>
</feature>
<dbReference type="InterPro" id="IPR001680">
    <property type="entry name" value="WD40_rpt"/>
</dbReference>
<keyword evidence="4" id="KW-0175">Coiled coil</keyword>
<dbReference type="Pfam" id="PF00400">
    <property type="entry name" value="WD40"/>
    <property type="match status" value="2"/>
</dbReference>
<evidence type="ECO:0000313" key="7">
    <source>
        <dbReference type="EMBL" id="CAD9077232.1"/>
    </source>
</evidence>
<dbReference type="InterPro" id="IPR011047">
    <property type="entry name" value="Quinoprotein_ADH-like_sf"/>
</dbReference>
<evidence type="ECO:0000256" key="4">
    <source>
        <dbReference type="SAM" id="Coils"/>
    </source>
</evidence>
<dbReference type="InterPro" id="IPR027417">
    <property type="entry name" value="P-loop_NTPase"/>
</dbReference>
<gene>
    <name evidence="7" type="ORF">PCOS0759_LOCUS463</name>
</gene>
<accession>A0A7S1KL74</accession>
<dbReference type="InterPro" id="IPR011990">
    <property type="entry name" value="TPR-like_helical_dom_sf"/>
</dbReference>
<dbReference type="PANTHER" id="PTHR19848">
    <property type="entry name" value="WD40 REPEAT PROTEIN"/>
    <property type="match status" value="1"/>
</dbReference>
<dbReference type="InterPro" id="IPR041452">
    <property type="entry name" value="APAF1_C"/>
</dbReference>
<feature type="compositionally biased region" description="Low complexity" evidence="5">
    <location>
        <begin position="243"/>
        <end position="268"/>
    </location>
</feature>
<dbReference type="PANTHER" id="PTHR19848:SF8">
    <property type="entry name" value="F-BOX AND WD REPEAT DOMAIN CONTAINING 7"/>
    <property type="match status" value="1"/>
</dbReference>
<dbReference type="InterPro" id="IPR036322">
    <property type="entry name" value="WD40_repeat_dom_sf"/>
</dbReference>